<sequence>MAERGVGFEDVRFLHTLRFEEGAQDLVGGARVHIVGAQQHEAFGAAAFLAHQVFHGRDGLLVGRGTGVEHVLGKLLAFVLNRVEQQAVVLLEHRQHRLARHAGPAAKGDGHLVLREQLLGFFGKQRPVGGRVHHHWLKLLAQHAALGVDVIDRHEHRVLEHGLRDRHCAREAVEHADLDGVLSVHRGRQAHAQSQRGSQC</sequence>
<dbReference type="AlphaFoldDB" id="A0A645CLA6"/>
<organism evidence="1">
    <name type="scientific">bioreactor metagenome</name>
    <dbReference type="NCBI Taxonomy" id="1076179"/>
    <lineage>
        <taxon>unclassified sequences</taxon>
        <taxon>metagenomes</taxon>
        <taxon>ecological metagenomes</taxon>
    </lineage>
</organism>
<name>A0A645CLA6_9ZZZZ</name>
<accession>A0A645CLA6</accession>
<reference evidence="1" key="1">
    <citation type="submission" date="2019-08" db="EMBL/GenBank/DDBJ databases">
        <authorList>
            <person name="Kucharzyk K."/>
            <person name="Murdoch R.W."/>
            <person name="Higgins S."/>
            <person name="Loffler F."/>
        </authorList>
    </citation>
    <scope>NUCLEOTIDE SEQUENCE</scope>
</reference>
<gene>
    <name evidence="1" type="ORF">SDC9_124548</name>
</gene>
<proteinExistence type="predicted"/>
<comment type="caution">
    <text evidence="1">The sequence shown here is derived from an EMBL/GenBank/DDBJ whole genome shotgun (WGS) entry which is preliminary data.</text>
</comment>
<protein>
    <submittedName>
        <fullName evidence="1">Uncharacterized protein</fullName>
    </submittedName>
</protein>
<dbReference type="EMBL" id="VSSQ01028018">
    <property type="protein sequence ID" value="MPM77542.1"/>
    <property type="molecule type" value="Genomic_DNA"/>
</dbReference>
<evidence type="ECO:0000313" key="1">
    <source>
        <dbReference type="EMBL" id="MPM77542.1"/>
    </source>
</evidence>